<reference evidence="1" key="1">
    <citation type="submission" date="2014-11" db="EMBL/GenBank/DDBJ databases">
        <authorList>
            <person name="Amaro Gonzalez C."/>
        </authorList>
    </citation>
    <scope>NUCLEOTIDE SEQUENCE</scope>
</reference>
<sequence length="48" mass="5616">MYLTLFEFLIYSRVVLSLTIHSAYHEVVSSLYLLLVISELVNNTISFY</sequence>
<reference evidence="1" key="2">
    <citation type="journal article" date="2015" name="Fish Shellfish Immunol.">
        <title>Early steps in the European eel (Anguilla anguilla)-Vibrio vulnificus interaction in the gills: Role of the RtxA13 toxin.</title>
        <authorList>
            <person name="Callol A."/>
            <person name="Pajuelo D."/>
            <person name="Ebbesson L."/>
            <person name="Teles M."/>
            <person name="MacKenzie S."/>
            <person name="Amaro C."/>
        </authorList>
    </citation>
    <scope>NUCLEOTIDE SEQUENCE</scope>
</reference>
<evidence type="ECO:0000313" key="1">
    <source>
        <dbReference type="EMBL" id="JAH55665.1"/>
    </source>
</evidence>
<dbReference type="EMBL" id="GBXM01052912">
    <property type="protein sequence ID" value="JAH55665.1"/>
    <property type="molecule type" value="Transcribed_RNA"/>
</dbReference>
<protein>
    <submittedName>
        <fullName evidence="1">Uncharacterized protein</fullName>
    </submittedName>
</protein>
<name>A0A0E9TRY6_ANGAN</name>
<dbReference type="AlphaFoldDB" id="A0A0E9TRY6"/>
<proteinExistence type="predicted"/>
<accession>A0A0E9TRY6</accession>
<organism evidence="1">
    <name type="scientific">Anguilla anguilla</name>
    <name type="common">European freshwater eel</name>
    <name type="synonym">Muraena anguilla</name>
    <dbReference type="NCBI Taxonomy" id="7936"/>
    <lineage>
        <taxon>Eukaryota</taxon>
        <taxon>Metazoa</taxon>
        <taxon>Chordata</taxon>
        <taxon>Craniata</taxon>
        <taxon>Vertebrata</taxon>
        <taxon>Euteleostomi</taxon>
        <taxon>Actinopterygii</taxon>
        <taxon>Neopterygii</taxon>
        <taxon>Teleostei</taxon>
        <taxon>Anguilliformes</taxon>
        <taxon>Anguillidae</taxon>
        <taxon>Anguilla</taxon>
    </lineage>
</organism>